<reference evidence="3" key="1">
    <citation type="submission" date="2020-10" db="EMBL/GenBank/DDBJ databases">
        <title>Ca. Dormibacterota MAGs.</title>
        <authorList>
            <person name="Montgomery K."/>
        </authorList>
    </citation>
    <scope>NUCLEOTIDE SEQUENCE [LARGE SCALE GENOMIC DNA]</scope>
    <source>
        <strain evidence="3">SC8812_S17_10</strain>
    </source>
</reference>
<comment type="caution">
    <text evidence="3">The sequence shown here is derived from an EMBL/GenBank/DDBJ whole genome shotgun (WGS) entry which is preliminary data.</text>
</comment>
<dbReference type="Gene3D" id="2.40.390.10">
    <property type="entry name" value="CV3147-like"/>
    <property type="match status" value="1"/>
</dbReference>
<dbReference type="Gene3D" id="3.40.1610.10">
    <property type="entry name" value="CV3147-like domain"/>
    <property type="match status" value="1"/>
</dbReference>
<organism evidence="3 4">
    <name type="scientific">Candidatus Nephthysia bennettiae</name>
    <dbReference type="NCBI Taxonomy" id="3127016"/>
    <lineage>
        <taxon>Bacteria</taxon>
        <taxon>Bacillati</taxon>
        <taxon>Candidatus Dormiibacterota</taxon>
        <taxon>Candidatus Dormibacteria</taxon>
        <taxon>Candidatus Dormibacterales</taxon>
        <taxon>Candidatus Dormibacteraceae</taxon>
        <taxon>Candidatus Nephthysia</taxon>
    </lineage>
</organism>
<dbReference type="InterPro" id="IPR048350">
    <property type="entry name" value="S-Me-THD-like_C"/>
</dbReference>
<proteinExistence type="predicted"/>
<sequence>MRTLQAIELEDIARGAAVLGTGGGGDPYLGTLAALCSLEQFGQPTLIEVDELADDALVALPFLIGSPVPLIEKFPLGQELIDAFQGLDRFLPGTLTAVMPAEIGGANSVVPLVVGSRLGIPIVDADCMGRAYPEVQLVTLTLHGIDATPLALADEHGNQVVLSTVDNASAERLARTVVVEFGAICTAMAYAVTGRQVKAAAIAGSITYAQRIGRALREAVSTKRDPIAAVAEQTNGVILFRGKIADVQRRTQRGWALGEATLLGLDEDLGSELTVRFQNENLVAIRDGGVVATVPDLIAILDADTGQAITTERLRYGHRAVVLGIPCDPVWRTTAGIELGGPRHFGYDVEYLPVESGFAARLR</sequence>
<dbReference type="Proteomes" id="UP000612893">
    <property type="component" value="Unassembled WGS sequence"/>
</dbReference>
<evidence type="ECO:0000259" key="1">
    <source>
        <dbReference type="Pfam" id="PF06032"/>
    </source>
</evidence>
<keyword evidence="4" id="KW-1185">Reference proteome</keyword>
<name>A0A934K0B4_9BACT</name>
<dbReference type="EMBL" id="JAEKNR010000100">
    <property type="protein sequence ID" value="MBJ7598197.1"/>
    <property type="molecule type" value="Genomic_DNA"/>
</dbReference>
<protein>
    <submittedName>
        <fullName evidence="3">DUF917 domain-containing protein</fullName>
    </submittedName>
</protein>
<dbReference type="Pfam" id="PF06032">
    <property type="entry name" value="S-Me-THD_N"/>
    <property type="match status" value="1"/>
</dbReference>
<dbReference type="InterPro" id="IPR024071">
    <property type="entry name" value="S-Me-THD_C_sf"/>
</dbReference>
<dbReference type="AlphaFoldDB" id="A0A934K0B4"/>
<evidence type="ECO:0000313" key="3">
    <source>
        <dbReference type="EMBL" id="MBJ7598197.1"/>
    </source>
</evidence>
<feature type="domain" description="S-Me-THD-like C-terminal" evidence="2">
    <location>
        <begin position="166"/>
        <end position="354"/>
    </location>
</feature>
<gene>
    <name evidence="3" type="ORF">JF922_08945</name>
</gene>
<feature type="domain" description="S-Me-THD N-terminal" evidence="1">
    <location>
        <begin position="8"/>
        <end position="163"/>
    </location>
</feature>
<dbReference type="Pfam" id="PF20906">
    <property type="entry name" value="S-Me-THD_C"/>
    <property type="match status" value="1"/>
</dbReference>
<dbReference type="SUPFAM" id="SSF160991">
    <property type="entry name" value="CV3147-like"/>
    <property type="match status" value="1"/>
</dbReference>
<evidence type="ECO:0000259" key="2">
    <source>
        <dbReference type="Pfam" id="PF20906"/>
    </source>
</evidence>
<dbReference type="InterPro" id="IPR010318">
    <property type="entry name" value="S-Me-THD_N"/>
</dbReference>
<dbReference type="InterPro" id="IPR027479">
    <property type="entry name" value="S-Me-THD_N_sf"/>
</dbReference>
<evidence type="ECO:0000313" key="4">
    <source>
        <dbReference type="Proteomes" id="UP000612893"/>
    </source>
</evidence>
<accession>A0A934K0B4</accession>